<comment type="cofactor">
    <cofactor evidence="5">
        <name>FAD</name>
        <dbReference type="ChEBI" id="CHEBI:57692"/>
    </cofactor>
    <text evidence="5">Binds 1 FAD per subunit.</text>
</comment>
<dbReference type="GO" id="GO:0003677">
    <property type="term" value="F:DNA binding"/>
    <property type="evidence" value="ECO:0007669"/>
    <property type="project" value="TreeGrafter"/>
</dbReference>
<dbReference type="InterPro" id="IPR005101">
    <property type="entry name" value="Cryptochr/Photolyase_FAD-bd"/>
</dbReference>
<comment type="caution">
    <text evidence="9">The sequence shown here is derived from an EMBL/GenBank/DDBJ whole genome shotgun (WGS) entry which is preliminary data.</text>
</comment>
<evidence type="ECO:0000256" key="7">
    <source>
        <dbReference type="SAM" id="MobiDB-lite"/>
    </source>
</evidence>
<dbReference type="Gene3D" id="1.25.40.80">
    <property type="match status" value="1"/>
</dbReference>
<feature type="domain" description="Cryptochrome/DNA photolyase FAD-binding" evidence="8">
    <location>
        <begin position="105"/>
        <end position="375"/>
    </location>
</feature>
<dbReference type="KEGG" id="mgl:MGL_3880"/>
<feature type="binding site" evidence="5">
    <location>
        <position position="52"/>
    </location>
    <ligand>
        <name>FAD</name>
        <dbReference type="ChEBI" id="CHEBI:57692"/>
    </ligand>
</feature>
<dbReference type="SUPFAM" id="SSF48173">
    <property type="entry name" value="Cryptochrome/photolyase FAD-binding domain"/>
    <property type="match status" value="1"/>
</dbReference>
<evidence type="ECO:0000256" key="2">
    <source>
        <dbReference type="ARBA" id="ARBA00022630"/>
    </source>
</evidence>
<protein>
    <recommendedName>
        <fullName evidence="8">Cryptochrome/DNA photolyase FAD-binding domain-containing protein</fullName>
    </recommendedName>
</protein>
<evidence type="ECO:0000256" key="3">
    <source>
        <dbReference type="ARBA" id="ARBA00022827"/>
    </source>
</evidence>
<evidence type="ECO:0000256" key="4">
    <source>
        <dbReference type="ARBA" id="ARBA00022991"/>
    </source>
</evidence>
<proteinExistence type="inferred from homology"/>
<dbReference type="PANTHER" id="PTHR11455">
    <property type="entry name" value="CRYPTOCHROME"/>
    <property type="match status" value="1"/>
</dbReference>
<keyword evidence="3 5" id="KW-0274">FAD</keyword>
<dbReference type="EMBL" id="AAYY01000015">
    <property type="protein sequence ID" value="EDP41878.1"/>
    <property type="molecule type" value="Genomic_DNA"/>
</dbReference>
<sequence>MFHTDHYAQCLDWSSPESEHNPTWASEFPWIPGSETAHHILTEFLKTKVSRYSESRDIPFESGTSQLSPYLAHGEISPHRVLHALREVRLNRDTPKPAIESSKTFERELIWREFNYHLLYHQPDLATQNHNEQWNLFTWSQMATESQLTEFSRTGELPPSTDEQNALNTAAAYDCWRAGHTGFPIVDAGMRQLWKIGWMHNRVRMITASLLIKNLRIHWRLGEEWFWNTLVDADPASNPGNWQWVAGTGADAAPFFRIFNPARQADRFDQKCAYVRTWVPELKTKTTQEVAAMYEASPRKAAKEQDEDFLALTNPSLTSQWIHSSPNSGSTSNSVKYATPFSHAFSQRYVAVPETNYHNLIVDFKKSRDLALSCYQTIRKNSESSLSSDTTPRKKFKTKK</sequence>
<feature type="binding site" evidence="5">
    <location>
        <begin position="232"/>
        <end position="234"/>
    </location>
    <ligand>
        <name>FAD</name>
        <dbReference type="ChEBI" id="CHEBI:57692"/>
    </ligand>
</feature>
<feature type="site" description="Electron transfer via tryptophanyl radical" evidence="6">
    <location>
        <position position="139"/>
    </location>
</feature>
<dbReference type="PRINTS" id="PR00147">
    <property type="entry name" value="DNAPHOTLYASE"/>
</dbReference>
<dbReference type="STRING" id="425265.A8QB38"/>
<dbReference type="GO" id="GO:0006139">
    <property type="term" value="P:nucleobase-containing compound metabolic process"/>
    <property type="evidence" value="ECO:0007669"/>
    <property type="project" value="UniProtKB-ARBA"/>
</dbReference>
<feature type="binding site" evidence="5">
    <location>
        <position position="105"/>
    </location>
    <ligand>
        <name>FAD</name>
        <dbReference type="ChEBI" id="CHEBI:57692"/>
    </ligand>
</feature>
<dbReference type="OrthoDB" id="435881at2759"/>
<dbReference type="VEuPathDB" id="FungiDB:MGL_3880"/>
<comment type="similarity">
    <text evidence="1">Belongs to the DNA photolyase class-1 family.</text>
</comment>
<dbReference type="GO" id="GO:0006950">
    <property type="term" value="P:response to stress"/>
    <property type="evidence" value="ECO:0007669"/>
    <property type="project" value="UniProtKB-ARBA"/>
</dbReference>
<evidence type="ECO:0000256" key="5">
    <source>
        <dbReference type="PIRSR" id="PIRSR602081-1"/>
    </source>
</evidence>
<dbReference type="PROSITE" id="PS00394">
    <property type="entry name" value="DNA_PHOTOLYASES_1_1"/>
    <property type="match status" value="1"/>
</dbReference>
<dbReference type="Gene3D" id="1.10.579.10">
    <property type="entry name" value="DNA Cyclobutane Dipyrimidine Photolyase, subunit A, domain 3"/>
    <property type="match status" value="1"/>
</dbReference>
<dbReference type="InterPro" id="IPR018394">
    <property type="entry name" value="DNA_photolyase_1_CS_C"/>
</dbReference>
<keyword evidence="2 5" id="KW-0285">Flavoprotein</keyword>
<feature type="region of interest" description="Disordered" evidence="7">
    <location>
        <begin position="381"/>
        <end position="400"/>
    </location>
</feature>
<dbReference type="InterPro" id="IPR036134">
    <property type="entry name" value="Crypto/Photolyase_FAD-like_sf"/>
</dbReference>
<evidence type="ECO:0000313" key="9">
    <source>
        <dbReference type="EMBL" id="EDP41878.1"/>
    </source>
</evidence>
<gene>
    <name evidence="9" type="ORF">MGL_3880</name>
</gene>
<evidence type="ECO:0000313" key="10">
    <source>
        <dbReference type="Proteomes" id="UP000008837"/>
    </source>
</evidence>
<dbReference type="InterPro" id="IPR002081">
    <property type="entry name" value="Cryptochrome/DNA_photolyase_1"/>
</dbReference>
<dbReference type="GeneID" id="5853399"/>
<evidence type="ECO:0000256" key="1">
    <source>
        <dbReference type="ARBA" id="ARBA00005862"/>
    </source>
</evidence>
<dbReference type="GO" id="GO:0003904">
    <property type="term" value="F:deoxyribodipyrimidine photo-lyase activity"/>
    <property type="evidence" value="ECO:0007669"/>
    <property type="project" value="TreeGrafter"/>
</dbReference>
<keyword evidence="10" id="KW-1185">Reference proteome</keyword>
<dbReference type="PANTHER" id="PTHR11455:SF9">
    <property type="entry name" value="CRYPTOCHROME CIRCADIAN CLOCK 5 ISOFORM X1"/>
    <property type="match status" value="1"/>
</dbReference>
<name>A8QB38_MALGO</name>
<reference evidence="9 10" key="1">
    <citation type="journal article" date="2007" name="Proc. Natl. Acad. Sci. U.S.A.">
        <title>Dandruff-associated Malassezia genomes reveal convergent and divergent virulence traits shared with plant and human fungal pathogens.</title>
        <authorList>
            <person name="Xu J."/>
            <person name="Saunders C.W."/>
            <person name="Hu P."/>
            <person name="Grant R.A."/>
            <person name="Boekhout T."/>
            <person name="Kuramae E.E."/>
            <person name="Kronstad J.W."/>
            <person name="Deangelis Y.M."/>
            <person name="Reeder N.L."/>
            <person name="Johnstone K.R."/>
            <person name="Leland M."/>
            <person name="Fieno A.M."/>
            <person name="Begley W.M."/>
            <person name="Sun Y."/>
            <person name="Lacey M.P."/>
            <person name="Chaudhary T."/>
            <person name="Keough T."/>
            <person name="Chu L."/>
            <person name="Sears R."/>
            <person name="Yuan B."/>
            <person name="Dawson T.L.Jr."/>
        </authorList>
    </citation>
    <scope>NUCLEOTIDE SEQUENCE [LARGE SCALE GENOMIC DNA]</scope>
    <source>
        <strain evidence="10">ATCC MYA-4612 / CBS 7966</strain>
    </source>
</reference>
<dbReference type="InParanoid" id="A8QB38"/>
<organism evidence="9 10">
    <name type="scientific">Malassezia globosa (strain ATCC MYA-4612 / CBS 7966)</name>
    <name type="common">Dandruff-associated fungus</name>
    <dbReference type="NCBI Taxonomy" id="425265"/>
    <lineage>
        <taxon>Eukaryota</taxon>
        <taxon>Fungi</taxon>
        <taxon>Dikarya</taxon>
        <taxon>Basidiomycota</taxon>
        <taxon>Ustilaginomycotina</taxon>
        <taxon>Malasseziomycetes</taxon>
        <taxon>Malasseziales</taxon>
        <taxon>Malasseziaceae</taxon>
        <taxon>Malassezia</taxon>
    </lineage>
</organism>
<keyword evidence="4" id="KW-0157">Chromophore</keyword>
<feature type="binding site" evidence="5">
    <location>
        <begin position="64"/>
        <end position="68"/>
    </location>
    <ligand>
        <name>FAD</name>
        <dbReference type="ChEBI" id="CHEBI:57692"/>
    </ligand>
</feature>
<accession>A8QB38</accession>
<dbReference type="RefSeq" id="XP_001729092.1">
    <property type="nucleotide sequence ID" value="XM_001729040.1"/>
</dbReference>
<dbReference type="Proteomes" id="UP000008837">
    <property type="component" value="Unassembled WGS sequence"/>
</dbReference>
<feature type="site" description="Electron transfer via tryptophanyl radical" evidence="6">
    <location>
        <position position="242"/>
    </location>
</feature>
<evidence type="ECO:0000259" key="8">
    <source>
        <dbReference type="Pfam" id="PF03441"/>
    </source>
</evidence>
<evidence type="ECO:0000256" key="6">
    <source>
        <dbReference type="PIRSR" id="PIRSR602081-2"/>
    </source>
</evidence>
<feature type="site" description="Electron transfer via tryptophanyl radical" evidence="6">
    <location>
        <position position="219"/>
    </location>
</feature>
<feature type="compositionally biased region" description="Polar residues" evidence="7">
    <location>
        <begin position="381"/>
        <end position="390"/>
    </location>
</feature>
<dbReference type="OMA" id="WDIYDES"/>
<dbReference type="AlphaFoldDB" id="A8QB38"/>
<dbReference type="Pfam" id="PF03441">
    <property type="entry name" value="FAD_binding_7"/>
    <property type="match status" value="1"/>
</dbReference>
<dbReference type="GO" id="GO:0071949">
    <property type="term" value="F:FAD binding"/>
    <property type="evidence" value="ECO:0007669"/>
    <property type="project" value="TreeGrafter"/>
</dbReference>
<dbReference type="GO" id="GO:0009416">
    <property type="term" value="P:response to light stimulus"/>
    <property type="evidence" value="ECO:0007669"/>
    <property type="project" value="TreeGrafter"/>
</dbReference>